<dbReference type="Gene3D" id="3.30.230.70">
    <property type="entry name" value="GHMP Kinase, N-terminal domain"/>
    <property type="match status" value="1"/>
</dbReference>
<dbReference type="InterPro" id="IPR027408">
    <property type="entry name" value="PNPase/RNase_PH_dom_sf"/>
</dbReference>
<evidence type="ECO:0000313" key="9">
    <source>
        <dbReference type="Proteomes" id="UP000005408"/>
    </source>
</evidence>
<dbReference type="InterPro" id="IPR001247">
    <property type="entry name" value="ExoRNase_PH_dom1"/>
</dbReference>
<feature type="domain" description="Exoribonuclease phosphorolytic" evidence="6">
    <location>
        <begin position="55"/>
        <end position="173"/>
    </location>
</feature>
<dbReference type="CDD" id="cd11372">
    <property type="entry name" value="RNase_PH_RRP46"/>
    <property type="match status" value="1"/>
</dbReference>
<dbReference type="GO" id="GO:0034475">
    <property type="term" value="P:U4 snRNA 3'-end processing"/>
    <property type="evidence" value="ECO:0007669"/>
    <property type="project" value="TreeGrafter"/>
</dbReference>
<dbReference type="Pfam" id="PF01138">
    <property type="entry name" value="RNase_PH"/>
    <property type="match status" value="1"/>
</dbReference>
<proteinExistence type="inferred from homology"/>
<evidence type="ECO:0000256" key="2">
    <source>
        <dbReference type="ARBA" id="ARBA00006678"/>
    </source>
</evidence>
<comment type="similarity">
    <text evidence="2">Belongs to the RNase PH family.</text>
</comment>
<keyword evidence="9" id="KW-1185">Reference proteome</keyword>
<feature type="domain" description="Exoribonuclease phosphorolytic" evidence="7">
    <location>
        <begin position="178"/>
        <end position="237"/>
    </location>
</feature>
<dbReference type="GO" id="GO:0005730">
    <property type="term" value="C:nucleolus"/>
    <property type="evidence" value="ECO:0007669"/>
    <property type="project" value="TreeGrafter"/>
</dbReference>
<dbReference type="InterPro" id="IPR036345">
    <property type="entry name" value="ExoRNase_PH_dom2_sf"/>
</dbReference>
<dbReference type="GO" id="GO:0000177">
    <property type="term" value="C:cytoplasmic exosome (RNase complex)"/>
    <property type="evidence" value="ECO:0007669"/>
    <property type="project" value="TreeGrafter"/>
</dbReference>
<sequence>MWPMGLLVYYTNQFTYNCLIPNTPKVNHVKIENISRSFKTLNRHVAFMESEISKLRQLSSTLGDLSRPDGDATVSQGDTCVTSAVYGPGEVKVTKELLDKATIDVVYKPKSGLPGCAEKLLERTIRNSCETVILGNLHPRSSISITVQEIQNRGSLLSCCINSTCMALLDSGVSMRYLMAAVSCAINDNGGIIMDPNTLQEQSSVAVLTFVFENCNYGVITVSAKGCYTLDQFQQCLSKCRDASKYVFQFFKDSISKKLSKQ</sequence>
<keyword evidence="4" id="KW-0271">Exosome</keyword>
<dbReference type="PANTHER" id="PTHR11953:SF1">
    <property type="entry name" value="EXOSOME COMPLEX COMPONENT RRP46"/>
    <property type="match status" value="1"/>
</dbReference>
<dbReference type="GO" id="GO:0000176">
    <property type="term" value="C:nuclear exosome (RNase complex)"/>
    <property type="evidence" value="ECO:0007669"/>
    <property type="project" value="TreeGrafter"/>
</dbReference>
<dbReference type="GO" id="GO:0016075">
    <property type="term" value="P:rRNA catabolic process"/>
    <property type="evidence" value="ECO:0007669"/>
    <property type="project" value="TreeGrafter"/>
</dbReference>
<keyword evidence="3" id="KW-0698">rRNA processing</keyword>
<evidence type="ECO:0000256" key="5">
    <source>
        <dbReference type="ARBA" id="ARBA00023242"/>
    </source>
</evidence>
<keyword evidence="5" id="KW-0539">Nucleus</keyword>
<dbReference type="SUPFAM" id="SSF55666">
    <property type="entry name" value="Ribonuclease PH domain 2-like"/>
    <property type="match status" value="1"/>
</dbReference>
<name>A0A8W8JUM8_MAGGI</name>
<dbReference type="GO" id="GO:0071028">
    <property type="term" value="P:nuclear mRNA surveillance"/>
    <property type="evidence" value="ECO:0007669"/>
    <property type="project" value="TreeGrafter"/>
</dbReference>
<evidence type="ECO:0000256" key="4">
    <source>
        <dbReference type="ARBA" id="ARBA00022835"/>
    </source>
</evidence>
<dbReference type="GO" id="GO:0071051">
    <property type="term" value="P:poly(A)-dependent snoRNA 3'-end processing"/>
    <property type="evidence" value="ECO:0007669"/>
    <property type="project" value="TreeGrafter"/>
</dbReference>
<reference evidence="8" key="1">
    <citation type="submission" date="2022-08" db="UniProtKB">
        <authorList>
            <consortium name="EnsemblMetazoa"/>
        </authorList>
    </citation>
    <scope>IDENTIFICATION</scope>
    <source>
        <strain evidence="8">05x7-T-G4-1.051#20</strain>
    </source>
</reference>
<evidence type="ECO:0000256" key="1">
    <source>
        <dbReference type="ARBA" id="ARBA00004123"/>
    </source>
</evidence>
<evidence type="ECO:0008006" key="10">
    <source>
        <dbReference type="Google" id="ProtNLM"/>
    </source>
</evidence>
<dbReference type="GO" id="GO:0006364">
    <property type="term" value="P:rRNA processing"/>
    <property type="evidence" value="ECO:0007669"/>
    <property type="project" value="UniProtKB-KW"/>
</dbReference>
<dbReference type="InterPro" id="IPR020568">
    <property type="entry name" value="Ribosomal_Su5_D2-typ_SF"/>
</dbReference>
<dbReference type="GO" id="GO:0003723">
    <property type="term" value="F:RNA binding"/>
    <property type="evidence" value="ECO:0007669"/>
    <property type="project" value="TreeGrafter"/>
</dbReference>
<dbReference type="Pfam" id="PF03725">
    <property type="entry name" value="RNase_PH_C"/>
    <property type="match status" value="1"/>
</dbReference>
<dbReference type="Proteomes" id="UP000005408">
    <property type="component" value="Unassembled WGS sequence"/>
</dbReference>
<evidence type="ECO:0000256" key="3">
    <source>
        <dbReference type="ARBA" id="ARBA00022552"/>
    </source>
</evidence>
<evidence type="ECO:0000313" key="8">
    <source>
        <dbReference type="EnsemblMetazoa" id="G2106.6:cds"/>
    </source>
</evidence>
<dbReference type="EnsemblMetazoa" id="G2106.6">
    <property type="protein sequence ID" value="G2106.6:cds"/>
    <property type="gene ID" value="G2106"/>
</dbReference>
<accession>A0A8W8JUM8</accession>
<dbReference type="PANTHER" id="PTHR11953">
    <property type="entry name" value="EXOSOME COMPLEX COMPONENT"/>
    <property type="match status" value="1"/>
</dbReference>
<protein>
    <recommendedName>
        <fullName evidence="10">Exosome complex component RRP46</fullName>
    </recommendedName>
</protein>
<dbReference type="InterPro" id="IPR015847">
    <property type="entry name" value="ExoRNase_PH_dom2"/>
</dbReference>
<dbReference type="SUPFAM" id="SSF54211">
    <property type="entry name" value="Ribosomal protein S5 domain 2-like"/>
    <property type="match status" value="1"/>
</dbReference>
<evidence type="ECO:0000259" key="6">
    <source>
        <dbReference type="Pfam" id="PF01138"/>
    </source>
</evidence>
<comment type="subcellular location">
    <subcellularLocation>
        <location evidence="1">Nucleus</location>
    </subcellularLocation>
</comment>
<evidence type="ECO:0000259" key="7">
    <source>
        <dbReference type="Pfam" id="PF03725"/>
    </source>
</evidence>
<dbReference type="AlphaFoldDB" id="A0A8W8JUM8"/>
<dbReference type="InterPro" id="IPR050080">
    <property type="entry name" value="RNase_PH"/>
</dbReference>
<organism evidence="8 9">
    <name type="scientific">Magallana gigas</name>
    <name type="common">Pacific oyster</name>
    <name type="synonym">Crassostrea gigas</name>
    <dbReference type="NCBI Taxonomy" id="29159"/>
    <lineage>
        <taxon>Eukaryota</taxon>
        <taxon>Metazoa</taxon>
        <taxon>Spiralia</taxon>
        <taxon>Lophotrochozoa</taxon>
        <taxon>Mollusca</taxon>
        <taxon>Bivalvia</taxon>
        <taxon>Autobranchia</taxon>
        <taxon>Pteriomorphia</taxon>
        <taxon>Ostreida</taxon>
        <taxon>Ostreoidea</taxon>
        <taxon>Ostreidae</taxon>
        <taxon>Magallana</taxon>
    </lineage>
</organism>